<comment type="caution">
    <text evidence="2">The sequence shown here is derived from an EMBL/GenBank/DDBJ whole genome shotgun (WGS) entry which is preliminary data.</text>
</comment>
<dbReference type="Proteomes" id="UP001487740">
    <property type="component" value="Unassembled WGS sequence"/>
</dbReference>
<proteinExistence type="predicted"/>
<feature type="region of interest" description="Disordered" evidence="1">
    <location>
        <begin position="73"/>
        <end position="104"/>
    </location>
</feature>
<protein>
    <submittedName>
        <fullName evidence="2">Uncharacterized protein</fullName>
    </submittedName>
</protein>
<keyword evidence="3" id="KW-1185">Reference proteome</keyword>
<evidence type="ECO:0000256" key="1">
    <source>
        <dbReference type="SAM" id="MobiDB-lite"/>
    </source>
</evidence>
<accession>A0AAW0U2M3</accession>
<reference evidence="2 3" key="1">
    <citation type="submission" date="2023-03" db="EMBL/GenBank/DDBJ databases">
        <title>High-quality genome of Scylla paramamosain provides insights in environmental adaptation.</title>
        <authorList>
            <person name="Zhang L."/>
        </authorList>
    </citation>
    <scope>NUCLEOTIDE SEQUENCE [LARGE SCALE GENOMIC DNA]</scope>
    <source>
        <strain evidence="2">LZ_2023a</strain>
        <tissue evidence="2">Muscle</tissue>
    </source>
</reference>
<dbReference type="AlphaFoldDB" id="A0AAW0U2M3"/>
<sequence>MHLLTSHSTRRSCTLLYVPLCLVKSEALQSTSASHFSASRAALHVSASLSPPHHSLIGYPPFLTHTKELRWRYEEEQEEEEEEEEGEEDGAGRHVEVDGLMGGR</sequence>
<dbReference type="EMBL" id="JARAKH010000020">
    <property type="protein sequence ID" value="KAK8393789.1"/>
    <property type="molecule type" value="Genomic_DNA"/>
</dbReference>
<feature type="compositionally biased region" description="Acidic residues" evidence="1">
    <location>
        <begin position="75"/>
        <end position="89"/>
    </location>
</feature>
<evidence type="ECO:0000313" key="2">
    <source>
        <dbReference type="EMBL" id="KAK8393789.1"/>
    </source>
</evidence>
<evidence type="ECO:0000313" key="3">
    <source>
        <dbReference type="Proteomes" id="UP001487740"/>
    </source>
</evidence>
<name>A0AAW0U2M3_SCYPA</name>
<organism evidence="2 3">
    <name type="scientific">Scylla paramamosain</name>
    <name type="common">Mud crab</name>
    <dbReference type="NCBI Taxonomy" id="85552"/>
    <lineage>
        <taxon>Eukaryota</taxon>
        <taxon>Metazoa</taxon>
        <taxon>Ecdysozoa</taxon>
        <taxon>Arthropoda</taxon>
        <taxon>Crustacea</taxon>
        <taxon>Multicrustacea</taxon>
        <taxon>Malacostraca</taxon>
        <taxon>Eumalacostraca</taxon>
        <taxon>Eucarida</taxon>
        <taxon>Decapoda</taxon>
        <taxon>Pleocyemata</taxon>
        <taxon>Brachyura</taxon>
        <taxon>Eubrachyura</taxon>
        <taxon>Portunoidea</taxon>
        <taxon>Portunidae</taxon>
        <taxon>Portuninae</taxon>
        <taxon>Scylla</taxon>
    </lineage>
</organism>
<gene>
    <name evidence="2" type="ORF">O3P69_006835</name>
</gene>